<dbReference type="InterPro" id="IPR052555">
    <property type="entry name" value="dCTP_Pyrophosphatase"/>
</dbReference>
<organism evidence="1 2">
    <name type="scientific">Staphylococcus felis</name>
    <dbReference type="NCBI Taxonomy" id="46127"/>
    <lineage>
        <taxon>Bacteria</taxon>
        <taxon>Bacillati</taxon>
        <taxon>Bacillota</taxon>
        <taxon>Bacilli</taxon>
        <taxon>Bacillales</taxon>
        <taxon>Staphylococcaceae</taxon>
        <taxon>Staphylococcus</taxon>
    </lineage>
</organism>
<accession>A0A2K3ZBL8</accession>
<dbReference type="AlphaFoldDB" id="A0A2K3ZBL8"/>
<dbReference type="PANTHER" id="PTHR46523:SF1">
    <property type="entry name" value="DCTP PYROPHOSPHATASE 1"/>
    <property type="match status" value="1"/>
</dbReference>
<name>A0A2K3ZBL8_9STAP</name>
<dbReference type="SUPFAM" id="SSF101386">
    <property type="entry name" value="all-alpha NTP pyrophosphatases"/>
    <property type="match status" value="1"/>
</dbReference>
<dbReference type="PANTHER" id="PTHR46523">
    <property type="entry name" value="DCTP PYROPHOSPHATASE 1"/>
    <property type="match status" value="1"/>
</dbReference>
<dbReference type="OrthoDB" id="350573at2"/>
<dbReference type="Gene3D" id="1.10.287.1080">
    <property type="entry name" value="MazG-like"/>
    <property type="match status" value="1"/>
</dbReference>
<dbReference type="KEGG" id="sfq:C7J90_08025"/>
<protein>
    <submittedName>
        <fullName evidence="1">Nucleotide pyrophosphohydrolase</fullName>
    </submittedName>
</protein>
<gene>
    <name evidence="1" type="ORF">DOS83_00690</name>
</gene>
<dbReference type="PIRSF" id="PIRSF006639">
    <property type="entry name" value="UCP006639_pph"/>
    <property type="match status" value="1"/>
</dbReference>
<dbReference type="CDD" id="cd11541">
    <property type="entry name" value="NTP-PPase_u4"/>
    <property type="match status" value="1"/>
</dbReference>
<dbReference type="GeneID" id="48058170"/>
<comment type="caution">
    <text evidence="1">The sequence shown here is derived from an EMBL/GenBank/DDBJ whole genome shotgun (WGS) entry which is preliminary data.</text>
</comment>
<dbReference type="Proteomes" id="UP000256562">
    <property type="component" value="Unassembled WGS sequence"/>
</dbReference>
<reference evidence="1 2" key="1">
    <citation type="journal article" date="2018" name="Vet. Microbiol.">
        <title>Characterisation of Staphylococcus felis isolated from cats using whole genome sequencing.</title>
        <authorList>
            <person name="Worthing K."/>
            <person name="Pang S."/>
            <person name="Trott D.J."/>
            <person name="Abraham S."/>
            <person name="Coombs G.W."/>
            <person name="Jordan D."/>
            <person name="McIntyre L."/>
            <person name="Davies M.R."/>
            <person name="Norris J."/>
        </authorList>
    </citation>
    <scope>NUCLEOTIDE SEQUENCE [LARGE SCALE GENOMIC DNA]</scope>
    <source>
        <strain evidence="1 2">F9</strain>
    </source>
</reference>
<dbReference type="GO" id="GO:0016787">
    <property type="term" value="F:hydrolase activity"/>
    <property type="evidence" value="ECO:0007669"/>
    <property type="project" value="UniProtKB-KW"/>
</dbReference>
<evidence type="ECO:0000313" key="2">
    <source>
        <dbReference type="Proteomes" id="UP000256562"/>
    </source>
</evidence>
<evidence type="ECO:0000313" key="1">
    <source>
        <dbReference type="EMBL" id="REI00975.1"/>
    </source>
</evidence>
<proteinExistence type="predicted"/>
<sequence length="109" mass="12541">MDFNTYQHEAKRTLDLNRNQSELIQMSALGLNGEAGEVADLIKKHYYHGHELDIEAVQKELGDVLWYIASCATVFNINLEDIAKKNVEKLQKRYPNGFNTEDSLKRIDT</sequence>
<dbReference type="Pfam" id="PF03819">
    <property type="entry name" value="MazG"/>
    <property type="match status" value="1"/>
</dbReference>
<dbReference type="EMBL" id="QKXQ01000034">
    <property type="protein sequence ID" value="REI00975.1"/>
    <property type="molecule type" value="Genomic_DNA"/>
</dbReference>
<dbReference type="InterPro" id="IPR011379">
    <property type="entry name" value="MazG-related_GP37"/>
</dbReference>
<dbReference type="RefSeq" id="WP_103209426.1">
    <property type="nucleotide sequence ID" value="NZ_CAJUZQ010000002.1"/>
</dbReference>
<dbReference type="InterPro" id="IPR004518">
    <property type="entry name" value="MazG-like_dom"/>
</dbReference>
<keyword evidence="1" id="KW-0378">Hydrolase</keyword>